<keyword evidence="4" id="KW-0808">Transferase</keyword>
<dbReference type="SUPFAM" id="SSF56601">
    <property type="entry name" value="beta-lactamase/transpeptidase-like"/>
    <property type="match status" value="1"/>
</dbReference>
<dbReference type="InterPro" id="IPR001460">
    <property type="entry name" value="PCN-bd_Tpept"/>
</dbReference>
<evidence type="ECO:0000256" key="8">
    <source>
        <dbReference type="ARBA" id="ARBA00049902"/>
    </source>
</evidence>
<feature type="domain" description="Glycosyl transferase family 51" evidence="12">
    <location>
        <begin position="127"/>
        <end position="301"/>
    </location>
</feature>
<keyword evidence="3" id="KW-0328">Glycosyltransferase</keyword>
<gene>
    <name evidence="13" type="ORF">P4R38_06295</name>
</gene>
<dbReference type="InterPro" id="IPR001264">
    <property type="entry name" value="Glyco_trans_51"/>
</dbReference>
<evidence type="ECO:0000259" key="12">
    <source>
        <dbReference type="Pfam" id="PF00912"/>
    </source>
</evidence>
<proteinExistence type="predicted"/>
<dbReference type="InterPro" id="IPR023346">
    <property type="entry name" value="Lysozyme-like_dom_sf"/>
</dbReference>
<name>A0ABT6C5M0_9MICO</name>
<keyword evidence="1" id="KW-0121">Carboxypeptidase</keyword>
<keyword evidence="14" id="KW-1185">Reference proteome</keyword>
<comment type="catalytic activity">
    <reaction evidence="8">
        <text>[GlcNAc-(1-&gt;4)-Mur2Ac(oyl-L-Ala-gamma-D-Glu-L-Lys-D-Ala-D-Ala)](n)-di-trans,octa-cis-undecaprenyl diphosphate + beta-D-GlcNAc-(1-&gt;4)-Mur2Ac(oyl-L-Ala-gamma-D-Glu-L-Lys-D-Ala-D-Ala)-di-trans,octa-cis-undecaprenyl diphosphate = [GlcNAc-(1-&gt;4)-Mur2Ac(oyl-L-Ala-gamma-D-Glu-L-Lys-D-Ala-D-Ala)](n+1)-di-trans,octa-cis-undecaprenyl diphosphate + di-trans,octa-cis-undecaprenyl diphosphate + H(+)</text>
        <dbReference type="Rhea" id="RHEA:23708"/>
        <dbReference type="Rhea" id="RHEA-COMP:9602"/>
        <dbReference type="Rhea" id="RHEA-COMP:9603"/>
        <dbReference type="ChEBI" id="CHEBI:15378"/>
        <dbReference type="ChEBI" id="CHEBI:58405"/>
        <dbReference type="ChEBI" id="CHEBI:60033"/>
        <dbReference type="ChEBI" id="CHEBI:78435"/>
        <dbReference type="EC" id="2.4.99.28"/>
    </reaction>
</comment>
<evidence type="ECO:0000256" key="2">
    <source>
        <dbReference type="ARBA" id="ARBA00022670"/>
    </source>
</evidence>
<dbReference type="InterPro" id="IPR012338">
    <property type="entry name" value="Beta-lactam/transpept-like"/>
</dbReference>
<feature type="region of interest" description="Disordered" evidence="9">
    <location>
        <begin position="686"/>
        <end position="788"/>
    </location>
</feature>
<keyword evidence="10" id="KW-0472">Membrane</keyword>
<feature type="transmembrane region" description="Helical" evidence="10">
    <location>
        <begin position="77"/>
        <end position="100"/>
    </location>
</feature>
<dbReference type="PANTHER" id="PTHR32282:SF34">
    <property type="entry name" value="PENICILLIN-BINDING PROTEIN 1A"/>
    <property type="match status" value="1"/>
</dbReference>
<evidence type="ECO:0000256" key="5">
    <source>
        <dbReference type="ARBA" id="ARBA00022801"/>
    </source>
</evidence>
<evidence type="ECO:0000256" key="10">
    <source>
        <dbReference type="SAM" id="Phobius"/>
    </source>
</evidence>
<feature type="region of interest" description="Disordered" evidence="9">
    <location>
        <begin position="1"/>
        <end position="69"/>
    </location>
</feature>
<keyword evidence="5" id="KW-0378">Hydrolase</keyword>
<dbReference type="Gene3D" id="3.40.710.10">
    <property type="entry name" value="DD-peptidase/beta-lactamase superfamily"/>
    <property type="match status" value="1"/>
</dbReference>
<comment type="caution">
    <text evidence="13">The sequence shown here is derived from an EMBL/GenBank/DDBJ whole genome shotgun (WGS) entry which is preliminary data.</text>
</comment>
<sequence length="788" mass="84016">MTDTPGPRARRRVERMDDDRPRPDGFAGNGNGNGRGSGSGPGRGSGSGGNGSGGSRPAGRPGGAGGGRRSRGLAYKIVTRTLLALFGLLVLGVIALFVIYQRTDIPKPNADATKQQSILYYDDGKTELARFNSTNRESVPIEQVPAHVRNAFLSAEDRDFYSNRGISPTGIVRAFWTNLRGGSKAGGSTITQQYVKNYFLTQDRTVSRKFKEVMISLKIDQRMSKDQILGDYLNTIYFGRGAYGVQAASKAYFGKDVSQLNPSEGAFLASIVNSPNRLDPSNGKNSEARVNARMVYVLGGMVDKGWLSQEQYAQARFPVVQPRKKQTIPGPLGYVRDQVREELTAKIGLSDVDVDKGGLKITTTINKASQEAAVKAVEQHMPSQSTSLHVGLVAQRPGTGEVVAMYGGRDPLNEADNATYQVMQGASNFKVFGLIGGLQDGMTLDKTYDGDSPMKFKQYVTEANPKGEVTNFAGKPWGKITLRKATANSVNTVFLQLNQDIGPKKTAAVAEAAGIPDTLVRANNGETSLSNILGTPSVHVIDMATAYNTINNQGVRADAHFIKSVSSTTGGYSYTAKPKTARAFDKNVALTAVNAMEGVVKNGSAKNALKGFDRAAAGKTGTANENKSVWFSGFTPQLTTSVGMFQTAPGKSAPVQMTGPEGDPATGGKYPTAIWRAFMEAALQGQPPTAFPLPDGMTAPPTDEPTSTAPTEEPTATPGPETPTSTPEPTRTSEPTRTRTQEPSPTRTRTKEPSPTRTRTKSPEPTTTTTTDKPGGGRPTIPTFPAQP</sequence>
<evidence type="ECO:0000256" key="1">
    <source>
        <dbReference type="ARBA" id="ARBA00022645"/>
    </source>
</evidence>
<dbReference type="SUPFAM" id="SSF53955">
    <property type="entry name" value="Lysozyme-like"/>
    <property type="match status" value="1"/>
</dbReference>
<evidence type="ECO:0000259" key="11">
    <source>
        <dbReference type="Pfam" id="PF00905"/>
    </source>
</evidence>
<dbReference type="Gene3D" id="1.10.3810.10">
    <property type="entry name" value="Biosynthetic peptidoglycan transglycosylase-like"/>
    <property type="match status" value="1"/>
</dbReference>
<comment type="catalytic activity">
    <reaction evidence="7">
        <text>Preferential cleavage: (Ac)2-L-Lys-D-Ala-|-D-Ala. Also transpeptidation of peptidyl-alanyl moieties that are N-acyl substituents of D-alanine.</text>
        <dbReference type="EC" id="3.4.16.4"/>
    </reaction>
</comment>
<dbReference type="Proteomes" id="UP001528912">
    <property type="component" value="Unassembled WGS sequence"/>
</dbReference>
<keyword evidence="2" id="KW-0645">Protease</keyword>
<evidence type="ECO:0000256" key="7">
    <source>
        <dbReference type="ARBA" id="ARBA00034000"/>
    </source>
</evidence>
<dbReference type="RefSeq" id="WP_277191490.1">
    <property type="nucleotide sequence ID" value="NZ_JAROAV010000023.1"/>
</dbReference>
<organism evidence="13 14">
    <name type="scientific">Luteipulveratus flavus</name>
    <dbReference type="NCBI Taxonomy" id="3031728"/>
    <lineage>
        <taxon>Bacteria</taxon>
        <taxon>Bacillati</taxon>
        <taxon>Actinomycetota</taxon>
        <taxon>Actinomycetes</taxon>
        <taxon>Micrococcales</taxon>
        <taxon>Dermacoccaceae</taxon>
        <taxon>Luteipulveratus</taxon>
    </lineage>
</organism>
<dbReference type="InterPro" id="IPR036950">
    <property type="entry name" value="PBP_transglycosylase"/>
</dbReference>
<evidence type="ECO:0000313" key="14">
    <source>
        <dbReference type="Proteomes" id="UP001528912"/>
    </source>
</evidence>
<evidence type="ECO:0000256" key="4">
    <source>
        <dbReference type="ARBA" id="ARBA00022679"/>
    </source>
</evidence>
<feature type="compositionally biased region" description="Basic and acidic residues" evidence="9">
    <location>
        <begin position="14"/>
        <end position="23"/>
    </location>
</feature>
<keyword evidence="6" id="KW-0511">Multifunctional enzyme</keyword>
<evidence type="ECO:0000256" key="3">
    <source>
        <dbReference type="ARBA" id="ARBA00022676"/>
    </source>
</evidence>
<dbReference type="PANTHER" id="PTHR32282">
    <property type="entry name" value="BINDING PROTEIN TRANSPEPTIDASE, PUTATIVE-RELATED"/>
    <property type="match status" value="1"/>
</dbReference>
<evidence type="ECO:0000313" key="13">
    <source>
        <dbReference type="EMBL" id="MDF8263848.1"/>
    </source>
</evidence>
<feature type="compositionally biased region" description="Gly residues" evidence="9">
    <location>
        <begin position="27"/>
        <end position="67"/>
    </location>
</feature>
<keyword evidence="10" id="KW-1133">Transmembrane helix</keyword>
<feature type="compositionally biased region" description="Low complexity" evidence="9">
    <location>
        <begin position="698"/>
        <end position="733"/>
    </location>
</feature>
<protein>
    <submittedName>
        <fullName evidence="13">Transglycosylase domain-containing protein</fullName>
    </submittedName>
</protein>
<evidence type="ECO:0000256" key="6">
    <source>
        <dbReference type="ARBA" id="ARBA00023268"/>
    </source>
</evidence>
<dbReference type="InterPro" id="IPR050396">
    <property type="entry name" value="Glycosyltr_51/Transpeptidase"/>
</dbReference>
<dbReference type="Pfam" id="PF00912">
    <property type="entry name" value="Transgly"/>
    <property type="match status" value="1"/>
</dbReference>
<accession>A0ABT6C5M0</accession>
<reference evidence="13 14" key="1">
    <citation type="submission" date="2023-03" db="EMBL/GenBank/DDBJ databases">
        <title>YIM 133296 draft genome.</title>
        <authorList>
            <person name="Xiong L."/>
        </authorList>
    </citation>
    <scope>NUCLEOTIDE SEQUENCE [LARGE SCALE GENOMIC DNA]</scope>
    <source>
        <strain evidence="13 14">YIM 133296</strain>
    </source>
</reference>
<keyword evidence="10" id="KW-0812">Transmembrane</keyword>
<dbReference type="EMBL" id="JAROAV010000023">
    <property type="protein sequence ID" value="MDF8263848.1"/>
    <property type="molecule type" value="Genomic_DNA"/>
</dbReference>
<feature type="domain" description="Penicillin-binding protein transpeptidase" evidence="11">
    <location>
        <begin position="392"/>
        <end position="639"/>
    </location>
</feature>
<evidence type="ECO:0000256" key="9">
    <source>
        <dbReference type="SAM" id="MobiDB-lite"/>
    </source>
</evidence>
<feature type="compositionally biased region" description="Low complexity" evidence="9">
    <location>
        <begin position="755"/>
        <end position="773"/>
    </location>
</feature>
<dbReference type="Pfam" id="PF00905">
    <property type="entry name" value="Transpeptidase"/>
    <property type="match status" value="1"/>
</dbReference>